<keyword evidence="3" id="KW-1185">Reference proteome</keyword>
<comment type="caution">
    <text evidence="2">The sequence shown here is derived from an EMBL/GenBank/DDBJ whole genome shotgun (WGS) entry which is preliminary data.</text>
</comment>
<organism evidence="2 3">
    <name type="scientific">Planotetraspora mira</name>
    <dbReference type="NCBI Taxonomy" id="58121"/>
    <lineage>
        <taxon>Bacteria</taxon>
        <taxon>Bacillati</taxon>
        <taxon>Actinomycetota</taxon>
        <taxon>Actinomycetes</taxon>
        <taxon>Streptosporangiales</taxon>
        <taxon>Streptosporangiaceae</taxon>
        <taxon>Planotetraspora</taxon>
    </lineage>
</organism>
<accession>A0A8J3TYE6</accession>
<dbReference type="Proteomes" id="UP000650628">
    <property type="component" value="Unassembled WGS sequence"/>
</dbReference>
<gene>
    <name evidence="2" type="ORF">Pmi06nite_76430</name>
</gene>
<feature type="region of interest" description="Disordered" evidence="1">
    <location>
        <begin position="52"/>
        <end position="98"/>
    </location>
</feature>
<proteinExistence type="predicted"/>
<feature type="compositionally biased region" description="Basic and acidic residues" evidence="1">
    <location>
        <begin position="69"/>
        <end position="78"/>
    </location>
</feature>
<dbReference type="EMBL" id="BOOO01000047">
    <property type="protein sequence ID" value="GII34201.1"/>
    <property type="molecule type" value="Genomic_DNA"/>
</dbReference>
<reference evidence="2 3" key="1">
    <citation type="submission" date="2021-01" db="EMBL/GenBank/DDBJ databases">
        <title>Whole genome shotgun sequence of Planotetraspora mira NBRC 15435.</title>
        <authorList>
            <person name="Komaki H."/>
            <person name="Tamura T."/>
        </authorList>
    </citation>
    <scope>NUCLEOTIDE SEQUENCE [LARGE SCALE GENOMIC DNA]</scope>
    <source>
        <strain evidence="2 3">NBRC 15435</strain>
    </source>
</reference>
<evidence type="ECO:0000313" key="2">
    <source>
        <dbReference type="EMBL" id="GII34201.1"/>
    </source>
</evidence>
<name>A0A8J3TYE6_9ACTN</name>
<protein>
    <submittedName>
        <fullName evidence="2">Uncharacterized protein</fullName>
    </submittedName>
</protein>
<dbReference type="AlphaFoldDB" id="A0A8J3TYE6"/>
<evidence type="ECO:0000256" key="1">
    <source>
        <dbReference type="SAM" id="MobiDB-lite"/>
    </source>
</evidence>
<sequence length="98" mass="10929">MRAKEIDDEPGKRHFPPSCAGLGVWLDGDVTVDLYSDLEHSHRPGIEVERIPAQARTLTPAQTGPSCQRDYRLVETPERPSPGSSRRPGVSVGRRRNR</sequence>
<feature type="compositionally biased region" description="Low complexity" evidence="1">
    <location>
        <begin position="81"/>
        <end position="92"/>
    </location>
</feature>
<feature type="compositionally biased region" description="Polar residues" evidence="1">
    <location>
        <begin position="56"/>
        <end position="66"/>
    </location>
</feature>
<evidence type="ECO:0000313" key="3">
    <source>
        <dbReference type="Proteomes" id="UP000650628"/>
    </source>
</evidence>